<name>A0A345P2N3_9GAMM</name>
<evidence type="ECO:0000313" key="2">
    <source>
        <dbReference type="Proteomes" id="UP000253940"/>
    </source>
</evidence>
<dbReference type="PANTHER" id="PTHR17985">
    <property type="entry name" value="SER/THR-RICH PROTEIN T10 IN DGCR REGION"/>
    <property type="match status" value="1"/>
</dbReference>
<proteinExistence type="predicted"/>
<dbReference type="Proteomes" id="UP000253940">
    <property type="component" value="Chromosome"/>
</dbReference>
<accession>A0A345P2N3</accession>
<dbReference type="KEGG" id="mbah:HYN46_00680"/>
<keyword evidence="2" id="KW-1185">Reference proteome</keyword>
<protein>
    <submittedName>
        <fullName evidence="1">NRDE family protein</fullName>
    </submittedName>
</protein>
<dbReference type="InterPro" id="IPR008551">
    <property type="entry name" value="TANGO2"/>
</dbReference>
<dbReference type="EMBL" id="CP031222">
    <property type="protein sequence ID" value="AXI01542.1"/>
    <property type="molecule type" value="Genomic_DNA"/>
</dbReference>
<dbReference type="PANTHER" id="PTHR17985:SF8">
    <property type="entry name" value="TRANSPORT AND GOLGI ORGANIZATION PROTEIN 2 HOMOLOG"/>
    <property type="match status" value="1"/>
</dbReference>
<dbReference type="RefSeq" id="WP_114897652.1">
    <property type="nucleotide sequence ID" value="NZ_CP031222.1"/>
</dbReference>
<gene>
    <name evidence="1" type="ORF">HYN46_00680</name>
</gene>
<reference evidence="1 2" key="1">
    <citation type="submission" date="2018-07" db="EMBL/GenBank/DDBJ databases">
        <title>Genome sequencing of Moraxellaceae gen. HYN0046.</title>
        <authorList>
            <person name="Kim M."/>
            <person name="Yi H."/>
        </authorList>
    </citation>
    <scope>NUCLEOTIDE SEQUENCE [LARGE SCALE GENOMIC DNA]</scope>
    <source>
        <strain evidence="1 2">HYN0046</strain>
    </source>
</reference>
<dbReference type="Pfam" id="PF05742">
    <property type="entry name" value="TANGO2"/>
    <property type="match status" value="1"/>
</dbReference>
<dbReference type="AlphaFoldDB" id="A0A345P2N3"/>
<dbReference type="OrthoDB" id="4380123at2"/>
<sequence length="252" mass="27314">MCIVALAWQVLPNKPLVLIGNRDEFYARDASPLNRWSDHAIIAGQDLQSGGTWLGISPAGRWAVITNYREKNSLPEHVVSRGSLITEYLKSDQPPLAFLASVDQAAYAGFNLIVGTLTEAAVLGNRGTPPQPLTPGIHGLSNALLDTVWPKTARLLEGFKSLDLSSDDDLLVSQGLTLLNDQTPAPDEQLPQTGVGPMMEKVLSPIRIESPIYGTRVSSVLILKSGGYTFVEKTLRPIEGNVVRLHGAWDQV</sequence>
<organism evidence="1 2">
    <name type="scientific">Aquirhabdus parva</name>
    <dbReference type="NCBI Taxonomy" id="2283318"/>
    <lineage>
        <taxon>Bacteria</taxon>
        <taxon>Pseudomonadati</taxon>
        <taxon>Pseudomonadota</taxon>
        <taxon>Gammaproteobacteria</taxon>
        <taxon>Moraxellales</taxon>
        <taxon>Moraxellaceae</taxon>
        <taxon>Aquirhabdus</taxon>
    </lineage>
</organism>
<evidence type="ECO:0000313" key="1">
    <source>
        <dbReference type="EMBL" id="AXI01542.1"/>
    </source>
</evidence>